<organism evidence="4 5">
    <name type="scientific">Syntrophotalea acetylenivorans</name>
    <dbReference type="NCBI Taxonomy" id="1842532"/>
    <lineage>
        <taxon>Bacteria</taxon>
        <taxon>Pseudomonadati</taxon>
        <taxon>Thermodesulfobacteriota</taxon>
        <taxon>Desulfuromonadia</taxon>
        <taxon>Desulfuromonadales</taxon>
        <taxon>Syntrophotaleaceae</taxon>
        <taxon>Syntrophotalea</taxon>
    </lineage>
</organism>
<evidence type="ECO:0000313" key="5">
    <source>
        <dbReference type="Proteomes" id="UP000182517"/>
    </source>
</evidence>
<dbReference type="RefSeq" id="WP_072284951.1">
    <property type="nucleotide sequence ID" value="NZ_CP015519.1"/>
</dbReference>
<reference evidence="4 5" key="1">
    <citation type="journal article" date="2017" name="Genome Announc.">
        <title>Complete Genome Sequences of Two Acetylene-Fermenting Pelobacter acetylenicus Strains.</title>
        <authorList>
            <person name="Sutton J.M."/>
            <person name="Baesman S.M."/>
            <person name="Fierst J.L."/>
            <person name="Poret-Peterson A.T."/>
            <person name="Oremland R.S."/>
            <person name="Dunlap D.S."/>
            <person name="Akob D.M."/>
        </authorList>
    </citation>
    <scope>NUCLEOTIDE SEQUENCE [LARGE SCALE GENOMIC DNA]</scope>
    <source>
        <strain evidence="4 5">SFB93</strain>
    </source>
</reference>
<evidence type="ECO:0000256" key="3">
    <source>
        <dbReference type="PROSITE-ProRule" id="PRU00339"/>
    </source>
</evidence>
<protein>
    <submittedName>
        <fullName evidence="4">Uncharacterized protein</fullName>
    </submittedName>
</protein>
<accession>A0A1L3GSN5</accession>
<dbReference type="AlphaFoldDB" id="A0A1L3GSN5"/>
<dbReference type="PANTHER" id="PTHR45586:SF1">
    <property type="entry name" value="LIPOPOLYSACCHARIDE ASSEMBLY PROTEIN B"/>
    <property type="match status" value="1"/>
</dbReference>
<keyword evidence="5" id="KW-1185">Reference proteome</keyword>
<dbReference type="Gene3D" id="1.25.40.10">
    <property type="entry name" value="Tetratricopeptide repeat domain"/>
    <property type="match status" value="2"/>
</dbReference>
<dbReference type="GO" id="GO:0042802">
    <property type="term" value="F:identical protein binding"/>
    <property type="evidence" value="ECO:0007669"/>
    <property type="project" value="InterPro"/>
</dbReference>
<evidence type="ECO:0000313" key="4">
    <source>
        <dbReference type="EMBL" id="APG28927.1"/>
    </source>
</evidence>
<dbReference type="PROSITE" id="PS50005">
    <property type="entry name" value="TPR"/>
    <property type="match status" value="2"/>
</dbReference>
<feature type="repeat" description="TPR" evidence="3">
    <location>
        <begin position="60"/>
        <end position="93"/>
    </location>
</feature>
<sequence length="264" mass="28672">MANNSDAALQAKIAGYVDILAKDPHSTVFVSLSDAYRQLGRLDEALDIARKGMQGLPWFSPGHVVLGQILMARGETGEALGCFNKALTLDGESIAAFKGLAAIYSQKGQTDIARQVLERAEQIHPGNSSIQHMLNRLSDVATPEPDLEPEPKTVVPKAEDIQPADAPIATTTIAELFVKQGLLSQACQVYRDILQANPDNAEVRIKLIELEGRLSADSQVEAVVEQEPLAVTTAEAEPLATLQRWLTAVRLRREHVQKDSAGHR</sequence>
<dbReference type="Pfam" id="PF07721">
    <property type="entry name" value="TPR_4"/>
    <property type="match status" value="1"/>
</dbReference>
<dbReference type="InterPro" id="IPR019734">
    <property type="entry name" value="TPR_rpt"/>
</dbReference>
<dbReference type="InterPro" id="IPR011717">
    <property type="entry name" value="TPR-4"/>
</dbReference>
<dbReference type="PANTHER" id="PTHR45586">
    <property type="entry name" value="TPR REPEAT-CONTAINING PROTEIN PA4667"/>
    <property type="match status" value="1"/>
</dbReference>
<dbReference type="KEGG" id="pef:A7E78_14495"/>
<evidence type="ECO:0000256" key="2">
    <source>
        <dbReference type="ARBA" id="ARBA00022803"/>
    </source>
</evidence>
<dbReference type="STRING" id="1842532.A7E78_14495"/>
<name>A0A1L3GSN5_9BACT</name>
<keyword evidence="2 3" id="KW-0802">TPR repeat</keyword>
<dbReference type="SUPFAM" id="SSF48452">
    <property type="entry name" value="TPR-like"/>
    <property type="match status" value="1"/>
</dbReference>
<feature type="repeat" description="TPR" evidence="3">
    <location>
        <begin position="94"/>
        <end position="127"/>
    </location>
</feature>
<evidence type="ECO:0000256" key="1">
    <source>
        <dbReference type="ARBA" id="ARBA00022737"/>
    </source>
</evidence>
<keyword evidence="1" id="KW-0677">Repeat</keyword>
<gene>
    <name evidence="4" type="ORF">A7E78_14495</name>
</gene>
<dbReference type="SMART" id="SM00028">
    <property type="entry name" value="TPR"/>
    <property type="match status" value="3"/>
</dbReference>
<dbReference type="OrthoDB" id="9773829at2"/>
<dbReference type="InterPro" id="IPR051012">
    <property type="entry name" value="CellSynth/LPSAsmb/PSIAsmb"/>
</dbReference>
<dbReference type="Proteomes" id="UP000182517">
    <property type="component" value="Chromosome"/>
</dbReference>
<dbReference type="InterPro" id="IPR011990">
    <property type="entry name" value="TPR-like_helical_dom_sf"/>
</dbReference>
<dbReference type="Pfam" id="PF14559">
    <property type="entry name" value="TPR_19"/>
    <property type="match status" value="1"/>
</dbReference>
<dbReference type="EMBL" id="CP015519">
    <property type="protein sequence ID" value="APG28927.1"/>
    <property type="molecule type" value="Genomic_DNA"/>
</dbReference>
<proteinExistence type="predicted"/>